<evidence type="ECO:0000256" key="8">
    <source>
        <dbReference type="SAM" id="Phobius"/>
    </source>
</evidence>
<dbReference type="InterPro" id="IPR050297">
    <property type="entry name" value="LipidA_mod_glycosyltrf_83"/>
</dbReference>
<feature type="transmembrane region" description="Helical" evidence="8">
    <location>
        <begin position="432"/>
        <end position="449"/>
    </location>
</feature>
<comment type="subcellular location">
    <subcellularLocation>
        <location evidence="1">Cell membrane</location>
        <topology evidence="1">Multi-pass membrane protein</topology>
    </subcellularLocation>
</comment>
<keyword evidence="5 8" id="KW-0812">Transmembrane</keyword>
<dbReference type="Proteomes" id="UP000621898">
    <property type="component" value="Unassembled WGS sequence"/>
</dbReference>
<dbReference type="EMBL" id="BMXT01000001">
    <property type="protein sequence ID" value="GGY15939.1"/>
    <property type="molecule type" value="Genomic_DNA"/>
</dbReference>
<reference evidence="11" key="1">
    <citation type="journal article" date="2019" name="Int. J. Syst. Evol. Microbiol.">
        <title>The Global Catalogue of Microorganisms (GCM) 10K type strain sequencing project: providing services to taxonomists for standard genome sequencing and annotation.</title>
        <authorList>
            <consortium name="The Broad Institute Genomics Platform"/>
            <consortium name="The Broad Institute Genome Sequencing Center for Infectious Disease"/>
            <person name="Wu L."/>
            <person name="Ma J."/>
        </authorList>
    </citation>
    <scope>NUCLEOTIDE SEQUENCE [LARGE SCALE GENOMIC DNA]</scope>
    <source>
        <strain evidence="11">KCTC 22232</strain>
    </source>
</reference>
<protein>
    <recommendedName>
        <fullName evidence="9">Glycosyltransferase RgtA/B/C/D-like domain-containing protein</fullName>
    </recommendedName>
</protein>
<evidence type="ECO:0000256" key="3">
    <source>
        <dbReference type="ARBA" id="ARBA00022676"/>
    </source>
</evidence>
<feature type="domain" description="Glycosyltransferase RgtA/B/C/D-like" evidence="9">
    <location>
        <begin position="80"/>
        <end position="228"/>
    </location>
</feature>
<feature type="transmembrane region" description="Helical" evidence="8">
    <location>
        <begin position="177"/>
        <end position="210"/>
    </location>
</feature>
<organism evidence="10 11">
    <name type="scientific">Rhodanobacter panaciterrae</name>
    <dbReference type="NCBI Taxonomy" id="490572"/>
    <lineage>
        <taxon>Bacteria</taxon>
        <taxon>Pseudomonadati</taxon>
        <taxon>Pseudomonadota</taxon>
        <taxon>Gammaproteobacteria</taxon>
        <taxon>Lysobacterales</taxon>
        <taxon>Rhodanobacteraceae</taxon>
        <taxon>Rhodanobacter</taxon>
    </lineage>
</organism>
<feature type="transmembrane region" description="Helical" evidence="8">
    <location>
        <begin position="151"/>
        <end position="171"/>
    </location>
</feature>
<keyword evidence="2" id="KW-1003">Cell membrane</keyword>
<evidence type="ECO:0000256" key="7">
    <source>
        <dbReference type="ARBA" id="ARBA00023136"/>
    </source>
</evidence>
<feature type="transmembrane region" description="Helical" evidence="8">
    <location>
        <begin position="402"/>
        <end position="420"/>
    </location>
</feature>
<evidence type="ECO:0000256" key="4">
    <source>
        <dbReference type="ARBA" id="ARBA00022679"/>
    </source>
</evidence>
<keyword evidence="6 8" id="KW-1133">Transmembrane helix</keyword>
<feature type="transmembrane region" description="Helical" evidence="8">
    <location>
        <begin position="359"/>
        <end position="381"/>
    </location>
</feature>
<evidence type="ECO:0000256" key="2">
    <source>
        <dbReference type="ARBA" id="ARBA00022475"/>
    </source>
</evidence>
<feature type="transmembrane region" description="Helical" evidence="8">
    <location>
        <begin position="98"/>
        <end position="119"/>
    </location>
</feature>
<keyword evidence="11" id="KW-1185">Reference proteome</keyword>
<evidence type="ECO:0000313" key="11">
    <source>
        <dbReference type="Proteomes" id="UP000621898"/>
    </source>
</evidence>
<name>A0ABQ2ZJQ2_9GAMM</name>
<evidence type="ECO:0000256" key="6">
    <source>
        <dbReference type="ARBA" id="ARBA00022989"/>
    </source>
</evidence>
<keyword evidence="7 8" id="KW-0472">Membrane</keyword>
<dbReference type="Pfam" id="PF13231">
    <property type="entry name" value="PMT_2"/>
    <property type="match status" value="1"/>
</dbReference>
<dbReference type="PANTHER" id="PTHR33908:SF11">
    <property type="entry name" value="MEMBRANE PROTEIN"/>
    <property type="match status" value="1"/>
</dbReference>
<dbReference type="RefSeq" id="WP_189439492.1">
    <property type="nucleotide sequence ID" value="NZ_BMXT01000001.1"/>
</dbReference>
<evidence type="ECO:0000313" key="10">
    <source>
        <dbReference type="EMBL" id="GGY15939.1"/>
    </source>
</evidence>
<feature type="transmembrane region" description="Helical" evidence="8">
    <location>
        <begin position="12"/>
        <end position="32"/>
    </location>
</feature>
<evidence type="ECO:0000256" key="5">
    <source>
        <dbReference type="ARBA" id="ARBA00022692"/>
    </source>
</evidence>
<accession>A0ABQ2ZJQ2</accession>
<proteinExistence type="predicted"/>
<sequence>MATPAPTSEKHWQWLLALSAISLLALALRWYYVSNALVLNPVRGDATQYYAYAWNLANHGVFAKDAPNAALLNPDNFRDPGYPIFLALWMKLLGAGDVWYAAILLCQALLGALTVTLAAQLGKHWLPTRWAIASGLLMAVWPHSITINGYLLTETLFGFLCALGLLLFARACQRESLWWAAAAGLTLGAAALTNAMLLPFGVLLAGFLVWRKLALRKICAALAVGALLLPGAWAIRNIQIPAPIAGNSSKDRALQNFVQGAWPTYHDMYRNSIFGDAATQANTRDTLHAVDVEYTALLDSPMAGARTIMQRFGRHPWRYAAWYFLEKPRELWGWDVVIGQGDLYVYPTQNAPFQISPPWIALAAICHTINLLLMLFALASLPMTWLRQRNLRGQRTQAGHTSLVSVICLLTFATLVYTTLQAEPRYSIPFRSFEMLLATTTLYGITTWLRHKRQRTSHRHRYIEGIRHRSSR</sequence>
<gene>
    <name evidence="10" type="ORF">GCM10008098_03820</name>
</gene>
<evidence type="ECO:0000259" key="9">
    <source>
        <dbReference type="Pfam" id="PF13231"/>
    </source>
</evidence>
<dbReference type="InterPro" id="IPR038731">
    <property type="entry name" value="RgtA/B/C-like"/>
</dbReference>
<keyword evidence="3" id="KW-0328">Glycosyltransferase</keyword>
<comment type="caution">
    <text evidence="10">The sequence shown here is derived from an EMBL/GenBank/DDBJ whole genome shotgun (WGS) entry which is preliminary data.</text>
</comment>
<keyword evidence="4" id="KW-0808">Transferase</keyword>
<evidence type="ECO:0000256" key="1">
    <source>
        <dbReference type="ARBA" id="ARBA00004651"/>
    </source>
</evidence>
<dbReference type="PANTHER" id="PTHR33908">
    <property type="entry name" value="MANNOSYLTRANSFERASE YKCB-RELATED"/>
    <property type="match status" value="1"/>
</dbReference>